<dbReference type="GO" id="GO:0005737">
    <property type="term" value="C:cytoplasm"/>
    <property type="evidence" value="ECO:0000318"/>
    <property type="project" value="GO_Central"/>
</dbReference>
<dbReference type="Gene3D" id="3.30.160.20">
    <property type="match status" value="2"/>
</dbReference>
<dbReference type="HOGENOM" id="CLU_1497855_0_0_1"/>
<dbReference type="AlphaFoldDB" id="T1F4K4"/>
<protein>
    <recommendedName>
        <fullName evidence="3">DRBM domain-containing protein</fullName>
    </recommendedName>
</protein>
<dbReference type="Pfam" id="PF00035">
    <property type="entry name" value="dsrm"/>
    <property type="match status" value="2"/>
</dbReference>
<keyword evidence="1 2" id="KW-0694">RNA-binding</keyword>
<dbReference type="GO" id="GO:0035197">
    <property type="term" value="F:siRNA binding"/>
    <property type="evidence" value="ECO:0000318"/>
    <property type="project" value="GO_Central"/>
</dbReference>
<dbReference type="EnsemblMetazoa" id="HelroT171697">
    <property type="protein sequence ID" value="HelroP171697"/>
    <property type="gene ID" value="HelroG171697"/>
</dbReference>
<dbReference type="CDD" id="cd00048">
    <property type="entry name" value="DSRM_SF"/>
    <property type="match status" value="1"/>
</dbReference>
<dbReference type="CTD" id="20203753"/>
<dbReference type="InParanoid" id="T1F4K4"/>
<dbReference type="InterPro" id="IPR014720">
    <property type="entry name" value="dsRBD_dom"/>
</dbReference>
<dbReference type="Proteomes" id="UP000015101">
    <property type="component" value="Unassembled WGS sequence"/>
</dbReference>
<dbReference type="GO" id="GO:0030422">
    <property type="term" value="P:siRNA processing"/>
    <property type="evidence" value="ECO:0000318"/>
    <property type="project" value="GO_Central"/>
</dbReference>
<feature type="domain" description="DRBM" evidence="3">
    <location>
        <begin position="98"/>
        <end position="163"/>
    </location>
</feature>
<evidence type="ECO:0000313" key="4">
    <source>
        <dbReference type="EMBL" id="ESO05326.1"/>
    </source>
</evidence>
<evidence type="ECO:0000256" key="2">
    <source>
        <dbReference type="PROSITE-ProRule" id="PRU00266"/>
    </source>
</evidence>
<dbReference type="SMART" id="SM00358">
    <property type="entry name" value="DSRM"/>
    <property type="match status" value="2"/>
</dbReference>
<dbReference type="STRING" id="6412.T1F4K4"/>
<dbReference type="RefSeq" id="XP_009016641.1">
    <property type="nucleotide sequence ID" value="XM_009018393.1"/>
</dbReference>
<keyword evidence="6" id="KW-1185">Reference proteome</keyword>
<gene>
    <name evidence="5" type="primary">20203753</name>
    <name evidence="4" type="ORF">HELRODRAFT_171697</name>
</gene>
<reference evidence="4 6" key="2">
    <citation type="journal article" date="2013" name="Nature">
        <title>Insights into bilaterian evolution from three spiralian genomes.</title>
        <authorList>
            <person name="Simakov O."/>
            <person name="Marletaz F."/>
            <person name="Cho S.J."/>
            <person name="Edsinger-Gonzales E."/>
            <person name="Havlak P."/>
            <person name="Hellsten U."/>
            <person name="Kuo D.H."/>
            <person name="Larsson T."/>
            <person name="Lv J."/>
            <person name="Arendt D."/>
            <person name="Savage R."/>
            <person name="Osoegawa K."/>
            <person name="de Jong P."/>
            <person name="Grimwood J."/>
            <person name="Chapman J.A."/>
            <person name="Shapiro H."/>
            <person name="Aerts A."/>
            <person name="Otillar R.P."/>
            <person name="Terry A.Y."/>
            <person name="Boore J.L."/>
            <person name="Grigoriev I.V."/>
            <person name="Lindberg D.R."/>
            <person name="Seaver E.C."/>
            <person name="Weisblat D.A."/>
            <person name="Putnam N.H."/>
            <person name="Rokhsar D.S."/>
        </authorList>
    </citation>
    <scope>NUCLEOTIDE SEQUENCE</scope>
</reference>
<evidence type="ECO:0000313" key="5">
    <source>
        <dbReference type="EnsemblMetazoa" id="HelroP171697"/>
    </source>
</evidence>
<evidence type="ECO:0000256" key="1">
    <source>
        <dbReference type="ARBA" id="ARBA00022884"/>
    </source>
</evidence>
<dbReference type="PANTHER" id="PTHR46205:SF3">
    <property type="entry name" value="LOQUACIOUS, ISOFORM B"/>
    <property type="match status" value="1"/>
</dbReference>
<dbReference type="GeneID" id="20203753"/>
<name>T1F4K4_HELRO</name>
<dbReference type="GO" id="GO:0070578">
    <property type="term" value="C:RISC-loading complex"/>
    <property type="evidence" value="ECO:0000318"/>
    <property type="project" value="GO_Central"/>
</dbReference>
<dbReference type="OrthoDB" id="10056847at2759"/>
<evidence type="ECO:0000259" key="3">
    <source>
        <dbReference type="PROSITE" id="PS50137"/>
    </source>
</evidence>
<dbReference type="EMBL" id="AMQM01003916">
    <property type="status" value="NOT_ANNOTATED_CDS"/>
    <property type="molecule type" value="Genomic_DNA"/>
</dbReference>
<dbReference type="GO" id="GO:0005634">
    <property type="term" value="C:nucleus"/>
    <property type="evidence" value="ECO:0000318"/>
    <property type="project" value="GO_Central"/>
</dbReference>
<accession>T1F4K4</accession>
<dbReference type="PROSITE" id="PS50137">
    <property type="entry name" value="DS_RBD"/>
    <property type="match status" value="2"/>
</dbReference>
<sequence>MTSSHEKSPVSLFQEWCAKKSIIPTYEVKESGSCHPKVFVCKLLFNEEVFCANASSKKKAKQESALMALKKVSDKTERINLKLKNQKENAGSYKFEKNYVGELHEITQKRLLPPPTFQYQQDQKSKQYLCTVNLMQLSMCVSGPSKKLSKRNACKRLLEELKIEDLNTTLNQTALSLDVC</sequence>
<dbReference type="SUPFAM" id="SSF54768">
    <property type="entry name" value="dsRNA-binding domain-like"/>
    <property type="match status" value="2"/>
</dbReference>
<feature type="domain" description="DRBM" evidence="3">
    <location>
        <begin position="8"/>
        <end position="74"/>
    </location>
</feature>
<dbReference type="GO" id="GO:0003725">
    <property type="term" value="F:double-stranded RNA binding"/>
    <property type="evidence" value="ECO:0000318"/>
    <property type="project" value="GO_Central"/>
</dbReference>
<proteinExistence type="predicted"/>
<dbReference type="GO" id="GO:0070920">
    <property type="term" value="P:regulation of regulatory ncRNA processing"/>
    <property type="evidence" value="ECO:0000318"/>
    <property type="project" value="GO_Central"/>
</dbReference>
<dbReference type="PANTHER" id="PTHR46205">
    <property type="entry name" value="LOQUACIOUS, ISOFORM B"/>
    <property type="match status" value="1"/>
</dbReference>
<dbReference type="InterPro" id="IPR051247">
    <property type="entry name" value="RLC_Component"/>
</dbReference>
<dbReference type="KEGG" id="hro:HELRODRAFT_171697"/>
<evidence type="ECO:0000313" key="6">
    <source>
        <dbReference type="Proteomes" id="UP000015101"/>
    </source>
</evidence>
<reference evidence="5" key="3">
    <citation type="submission" date="2015-06" db="UniProtKB">
        <authorList>
            <consortium name="EnsemblMetazoa"/>
        </authorList>
    </citation>
    <scope>IDENTIFICATION</scope>
</reference>
<organism evidence="5 6">
    <name type="scientific">Helobdella robusta</name>
    <name type="common">Californian leech</name>
    <dbReference type="NCBI Taxonomy" id="6412"/>
    <lineage>
        <taxon>Eukaryota</taxon>
        <taxon>Metazoa</taxon>
        <taxon>Spiralia</taxon>
        <taxon>Lophotrochozoa</taxon>
        <taxon>Annelida</taxon>
        <taxon>Clitellata</taxon>
        <taxon>Hirudinea</taxon>
        <taxon>Rhynchobdellida</taxon>
        <taxon>Glossiphoniidae</taxon>
        <taxon>Helobdella</taxon>
    </lineage>
</organism>
<dbReference type="GO" id="GO:0016442">
    <property type="term" value="C:RISC complex"/>
    <property type="evidence" value="ECO:0000318"/>
    <property type="project" value="GO_Central"/>
</dbReference>
<reference evidence="6" key="1">
    <citation type="submission" date="2012-12" db="EMBL/GenBank/DDBJ databases">
        <authorList>
            <person name="Hellsten U."/>
            <person name="Grimwood J."/>
            <person name="Chapman J.A."/>
            <person name="Shapiro H."/>
            <person name="Aerts A."/>
            <person name="Otillar R.P."/>
            <person name="Terry A.Y."/>
            <person name="Boore J.L."/>
            <person name="Simakov O."/>
            <person name="Marletaz F."/>
            <person name="Cho S.-J."/>
            <person name="Edsinger-Gonzales E."/>
            <person name="Havlak P."/>
            <person name="Kuo D.-H."/>
            <person name="Larsson T."/>
            <person name="Lv J."/>
            <person name="Arendt D."/>
            <person name="Savage R."/>
            <person name="Osoegawa K."/>
            <person name="de Jong P."/>
            <person name="Lindberg D.R."/>
            <person name="Seaver E.C."/>
            <person name="Weisblat D.A."/>
            <person name="Putnam N.H."/>
            <person name="Grigoriev I.V."/>
            <person name="Rokhsar D.S."/>
        </authorList>
    </citation>
    <scope>NUCLEOTIDE SEQUENCE</scope>
</reference>
<dbReference type="EMBL" id="KB096365">
    <property type="protein sequence ID" value="ESO05326.1"/>
    <property type="molecule type" value="Genomic_DNA"/>
</dbReference>